<name>A0ABS5Z5N7_9ACTN</name>
<comment type="caution">
    <text evidence="3">The sequence shown here is derived from an EMBL/GenBank/DDBJ whole genome shotgun (WGS) entry which is preliminary data.</text>
</comment>
<dbReference type="RefSeq" id="WP_215796269.1">
    <property type="nucleotide sequence ID" value="NZ_JAHKKG010000030.1"/>
</dbReference>
<evidence type="ECO:0000256" key="1">
    <source>
        <dbReference type="PROSITE-ProRule" id="PRU00339"/>
    </source>
</evidence>
<feature type="transmembrane region" description="Helical" evidence="2">
    <location>
        <begin position="215"/>
        <end position="236"/>
    </location>
</feature>
<dbReference type="Gene3D" id="1.25.40.10">
    <property type="entry name" value="Tetratricopeptide repeat domain"/>
    <property type="match status" value="1"/>
</dbReference>
<protein>
    <recommendedName>
        <fullName evidence="5">Tetratricopeptide repeat protein</fullName>
    </recommendedName>
</protein>
<feature type="transmembrane region" description="Helical" evidence="2">
    <location>
        <begin position="120"/>
        <end position="141"/>
    </location>
</feature>
<dbReference type="EMBL" id="JAHKKG010000030">
    <property type="protein sequence ID" value="MBU2671009.1"/>
    <property type="molecule type" value="Genomic_DNA"/>
</dbReference>
<dbReference type="PROSITE" id="PS50005">
    <property type="entry name" value="TPR"/>
    <property type="match status" value="1"/>
</dbReference>
<reference evidence="3 4" key="1">
    <citation type="submission" date="2021-06" db="EMBL/GenBank/DDBJ databases">
        <title>Actinoplanes lichenicola sp. nov., and Actinoplanes ovalisporus sp. nov., isolated from lichen in Thailand.</title>
        <authorList>
            <person name="Saeng-In P."/>
            <person name="Kanchanasin P."/>
            <person name="Yuki M."/>
            <person name="Kudo T."/>
            <person name="Ohkuma M."/>
            <person name="Phongsopitanun W."/>
            <person name="Tanasupawat S."/>
        </authorList>
    </citation>
    <scope>NUCLEOTIDE SEQUENCE [LARGE SCALE GENOMIC DNA]</scope>
    <source>
        <strain evidence="3 4">NBRC 110975</strain>
    </source>
</reference>
<evidence type="ECO:0000313" key="3">
    <source>
        <dbReference type="EMBL" id="MBU2671009.1"/>
    </source>
</evidence>
<dbReference type="InterPro" id="IPR011990">
    <property type="entry name" value="TPR-like_helical_dom_sf"/>
</dbReference>
<evidence type="ECO:0000313" key="4">
    <source>
        <dbReference type="Proteomes" id="UP001519654"/>
    </source>
</evidence>
<dbReference type="Proteomes" id="UP001519654">
    <property type="component" value="Unassembled WGS sequence"/>
</dbReference>
<keyword evidence="4" id="KW-1185">Reference proteome</keyword>
<dbReference type="SUPFAM" id="SSF48452">
    <property type="entry name" value="TPR-like"/>
    <property type="match status" value="1"/>
</dbReference>
<gene>
    <name evidence="3" type="ORF">KOI35_46685</name>
</gene>
<feature type="transmembrane region" description="Helical" evidence="2">
    <location>
        <begin position="184"/>
        <end position="203"/>
    </location>
</feature>
<keyword evidence="2" id="KW-1133">Transmembrane helix</keyword>
<feature type="transmembrane region" description="Helical" evidence="2">
    <location>
        <begin position="162"/>
        <end position="178"/>
    </location>
</feature>
<accession>A0ABS5Z5N7</accession>
<evidence type="ECO:0008006" key="5">
    <source>
        <dbReference type="Google" id="ProtNLM"/>
    </source>
</evidence>
<sequence length="266" mass="27958">MRLAPNRPTAHVTLGTALAVDGRRLEAGQAFRAALRIDPQHAPAHNELARLSAQNRNPFAAGHLAAAASGFAATIRIDPREQAGRDNLDRVLRVFLVRASYFLLALSYVTTRLADDRPGAARLLALVAVAGPVAYAGRFLSRLDPGLRAYLTDVVSTARMRIVLACTGTALTVLLGAAALPSAVTWKCTVAAAIAAIVGRVVLHFEVKDQLLSTFTLALIALLSGLVTAFLLAVTITTGNVVGALLSAALGVLSALCVRTLVRRSR</sequence>
<organism evidence="3 4">
    <name type="scientific">Paractinoplanes bogorensis</name>
    <dbReference type="NCBI Taxonomy" id="1610840"/>
    <lineage>
        <taxon>Bacteria</taxon>
        <taxon>Bacillati</taxon>
        <taxon>Actinomycetota</taxon>
        <taxon>Actinomycetes</taxon>
        <taxon>Micromonosporales</taxon>
        <taxon>Micromonosporaceae</taxon>
        <taxon>Paractinoplanes</taxon>
    </lineage>
</organism>
<dbReference type="InterPro" id="IPR019734">
    <property type="entry name" value="TPR_rpt"/>
</dbReference>
<keyword evidence="2" id="KW-0472">Membrane</keyword>
<feature type="transmembrane region" description="Helical" evidence="2">
    <location>
        <begin position="242"/>
        <end position="262"/>
    </location>
</feature>
<feature type="transmembrane region" description="Helical" evidence="2">
    <location>
        <begin position="95"/>
        <end position="114"/>
    </location>
</feature>
<feature type="repeat" description="TPR" evidence="1">
    <location>
        <begin position="8"/>
        <end position="41"/>
    </location>
</feature>
<proteinExistence type="predicted"/>
<keyword evidence="1" id="KW-0802">TPR repeat</keyword>
<keyword evidence="2" id="KW-0812">Transmembrane</keyword>
<evidence type="ECO:0000256" key="2">
    <source>
        <dbReference type="SAM" id="Phobius"/>
    </source>
</evidence>